<dbReference type="EMBL" id="JMFG01000037">
    <property type="protein sequence ID" value="KDA52950.1"/>
    <property type="molecule type" value="Genomic_DNA"/>
</dbReference>
<feature type="transmembrane region" description="Helical" evidence="8">
    <location>
        <begin position="269"/>
        <end position="289"/>
    </location>
</feature>
<organism evidence="9 10">
    <name type="scientific">Thermoanaerobaculum aquaticum</name>
    <dbReference type="NCBI Taxonomy" id="1312852"/>
    <lineage>
        <taxon>Bacteria</taxon>
        <taxon>Pseudomonadati</taxon>
        <taxon>Acidobacteriota</taxon>
        <taxon>Thermoanaerobaculia</taxon>
        <taxon>Thermoanaerobaculales</taxon>
        <taxon>Thermoanaerobaculaceae</taxon>
        <taxon>Thermoanaerobaculum</taxon>
    </lineage>
</organism>
<keyword evidence="7 8" id="KW-0472">Membrane</keyword>
<feature type="transmembrane region" description="Helical" evidence="8">
    <location>
        <begin position="245"/>
        <end position="263"/>
    </location>
</feature>
<keyword evidence="4" id="KW-0808">Transferase</keyword>
<comment type="caution">
    <text evidence="9">The sequence shown here is derived from an EMBL/GenBank/DDBJ whole genome shotgun (WGS) entry which is preliminary data.</text>
</comment>
<dbReference type="AlphaFoldDB" id="A0A062XWU0"/>
<evidence type="ECO:0000256" key="6">
    <source>
        <dbReference type="ARBA" id="ARBA00022989"/>
    </source>
</evidence>
<gene>
    <name evidence="9" type="ORF">EG19_08565</name>
</gene>
<evidence type="ECO:0000256" key="3">
    <source>
        <dbReference type="ARBA" id="ARBA00022676"/>
    </source>
</evidence>
<evidence type="ECO:0000256" key="4">
    <source>
        <dbReference type="ARBA" id="ARBA00022679"/>
    </source>
</evidence>
<proteinExistence type="predicted"/>
<evidence type="ECO:0000256" key="2">
    <source>
        <dbReference type="ARBA" id="ARBA00022475"/>
    </source>
</evidence>
<dbReference type="GO" id="GO:0016763">
    <property type="term" value="F:pentosyltransferase activity"/>
    <property type="evidence" value="ECO:0007669"/>
    <property type="project" value="TreeGrafter"/>
</dbReference>
<dbReference type="PANTHER" id="PTHR33908:SF11">
    <property type="entry name" value="MEMBRANE PROTEIN"/>
    <property type="match status" value="1"/>
</dbReference>
<evidence type="ECO:0000313" key="9">
    <source>
        <dbReference type="EMBL" id="KDA52950.1"/>
    </source>
</evidence>
<dbReference type="GO" id="GO:0009103">
    <property type="term" value="P:lipopolysaccharide biosynthetic process"/>
    <property type="evidence" value="ECO:0007669"/>
    <property type="project" value="UniProtKB-ARBA"/>
</dbReference>
<feature type="transmembrane region" description="Helical" evidence="8">
    <location>
        <begin position="79"/>
        <end position="105"/>
    </location>
</feature>
<keyword evidence="10" id="KW-1185">Reference proteome</keyword>
<evidence type="ECO:0000313" key="10">
    <source>
        <dbReference type="Proteomes" id="UP000027284"/>
    </source>
</evidence>
<dbReference type="Proteomes" id="UP000027284">
    <property type="component" value="Unassembled WGS sequence"/>
</dbReference>
<evidence type="ECO:0000256" key="7">
    <source>
        <dbReference type="ARBA" id="ARBA00023136"/>
    </source>
</evidence>
<feature type="transmembrane region" description="Helical" evidence="8">
    <location>
        <begin position="53"/>
        <end position="72"/>
    </location>
</feature>
<sequence length="323" mass="35576">MVSLLCSALICLTVYWVTKVLFGSVDRALMAALLFAVLPYDAWIFRVTGHLDFNFVTLGFAMLLAASVLYYRRPGVPKAAILGAVAGASILLFPGFILCALGAWLVTALSKRTSKQGLDLCVVCFVAGALVAPYVLWQRGWLGIWVPVKSNAGFELYLGNAPEAGGILTERVLAKYHPSQSASEFRKYRDLGEVRYVRSKLREMLANFSTAKFLGNTMRRMLSFYFLYDTKSWDRPGARLWAKRVLWFVPGCLLLVGAVVGFLRKTPAWWLVVAFSLAYSAPFLIAGVMDRYRYPLAPAICVLAAGLFPQIGKGVDGRSGAKS</sequence>
<dbReference type="PANTHER" id="PTHR33908">
    <property type="entry name" value="MANNOSYLTRANSFERASE YKCB-RELATED"/>
    <property type="match status" value="1"/>
</dbReference>
<evidence type="ECO:0008006" key="11">
    <source>
        <dbReference type="Google" id="ProtNLM"/>
    </source>
</evidence>
<keyword evidence="2" id="KW-1003">Cell membrane</keyword>
<evidence type="ECO:0000256" key="1">
    <source>
        <dbReference type="ARBA" id="ARBA00004651"/>
    </source>
</evidence>
<keyword evidence="3" id="KW-0328">Glycosyltransferase</keyword>
<reference evidence="9 10" key="1">
    <citation type="submission" date="2014-04" db="EMBL/GenBank/DDBJ databases">
        <title>The Genome Sequence of Thermoanaerobaculum aquaticum MP-01, The First Cultivated Group 23 Acidobacterium.</title>
        <authorList>
            <person name="Stamps B.W."/>
            <person name="Losey N.A."/>
            <person name="Lawson P.A."/>
            <person name="Stevenson B.S."/>
        </authorList>
    </citation>
    <scope>NUCLEOTIDE SEQUENCE [LARGE SCALE GENOMIC DNA]</scope>
    <source>
        <strain evidence="9 10">MP-01</strain>
    </source>
</reference>
<accession>A0A062XWU0</accession>
<dbReference type="InterPro" id="IPR050297">
    <property type="entry name" value="LipidA_mod_glycosyltrf_83"/>
</dbReference>
<dbReference type="GO" id="GO:0005886">
    <property type="term" value="C:plasma membrane"/>
    <property type="evidence" value="ECO:0007669"/>
    <property type="project" value="UniProtKB-SubCell"/>
</dbReference>
<comment type="subcellular location">
    <subcellularLocation>
        <location evidence="1">Cell membrane</location>
        <topology evidence="1">Multi-pass membrane protein</topology>
    </subcellularLocation>
</comment>
<name>A0A062XWU0_9BACT</name>
<protein>
    <recommendedName>
        <fullName evidence="11">Glycosyltransferase RgtA/B/C/D-like domain-containing protein</fullName>
    </recommendedName>
</protein>
<keyword evidence="6 8" id="KW-1133">Transmembrane helix</keyword>
<feature type="transmembrane region" description="Helical" evidence="8">
    <location>
        <begin position="117"/>
        <end position="137"/>
    </location>
</feature>
<keyword evidence="5 8" id="KW-0812">Transmembrane</keyword>
<evidence type="ECO:0000256" key="8">
    <source>
        <dbReference type="SAM" id="Phobius"/>
    </source>
</evidence>
<evidence type="ECO:0000256" key="5">
    <source>
        <dbReference type="ARBA" id="ARBA00022692"/>
    </source>
</evidence>